<dbReference type="Proteomes" id="UP001289374">
    <property type="component" value="Unassembled WGS sequence"/>
</dbReference>
<organism evidence="1 2">
    <name type="scientific">Sesamum angolense</name>
    <dbReference type="NCBI Taxonomy" id="2727404"/>
    <lineage>
        <taxon>Eukaryota</taxon>
        <taxon>Viridiplantae</taxon>
        <taxon>Streptophyta</taxon>
        <taxon>Embryophyta</taxon>
        <taxon>Tracheophyta</taxon>
        <taxon>Spermatophyta</taxon>
        <taxon>Magnoliopsida</taxon>
        <taxon>eudicotyledons</taxon>
        <taxon>Gunneridae</taxon>
        <taxon>Pentapetalae</taxon>
        <taxon>asterids</taxon>
        <taxon>lamiids</taxon>
        <taxon>Lamiales</taxon>
        <taxon>Pedaliaceae</taxon>
        <taxon>Sesamum</taxon>
    </lineage>
</organism>
<evidence type="ECO:0008006" key="3">
    <source>
        <dbReference type="Google" id="ProtNLM"/>
    </source>
</evidence>
<reference evidence="1" key="1">
    <citation type="submission" date="2020-06" db="EMBL/GenBank/DDBJ databases">
        <authorList>
            <person name="Li T."/>
            <person name="Hu X."/>
            <person name="Zhang T."/>
            <person name="Song X."/>
            <person name="Zhang H."/>
            <person name="Dai N."/>
            <person name="Sheng W."/>
            <person name="Hou X."/>
            <person name="Wei L."/>
        </authorList>
    </citation>
    <scope>NUCLEOTIDE SEQUENCE</scope>
    <source>
        <strain evidence="1">K16</strain>
        <tissue evidence="1">Leaf</tissue>
    </source>
</reference>
<proteinExistence type="predicted"/>
<accession>A0AAE1WM07</accession>
<protein>
    <recommendedName>
        <fullName evidence="3">Reverse transcriptase domain-containing protein</fullName>
    </recommendedName>
</protein>
<dbReference type="EMBL" id="JACGWL010000009">
    <property type="protein sequence ID" value="KAK4395760.1"/>
    <property type="molecule type" value="Genomic_DNA"/>
</dbReference>
<keyword evidence="2" id="KW-1185">Reference proteome</keyword>
<dbReference type="AlphaFoldDB" id="A0AAE1WM07"/>
<gene>
    <name evidence="1" type="ORF">Sango_1730300</name>
</gene>
<name>A0AAE1WM07_9LAMI</name>
<comment type="caution">
    <text evidence="1">The sequence shown here is derived from an EMBL/GenBank/DDBJ whole genome shotgun (WGS) entry which is preliminary data.</text>
</comment>
<reference evidence="1" key="2">
    <citation type="journal article" date="2024" name="Plant">
        <title>Genomic evolution and insights into agronomic trait innovations of Sesamum species.</title>
        <authorList>
            <person name="Miao H."/>
            <person name="Wang L."/>
            <person name="Qu L."/>
            <person name="Liu H."/>
            <person name="Sun Y."/>
            <person name="Le M."/>
            <person name="Wang Q."/>
            <person name="Wei S."/>
            <person name="Zheng Y."/>
            <person name="Lin W."/>
            <person name="Duan Y."/>
            <person name="Cao H."/>
            <person name="Xiong S."/>
            <person name="Wang X."/>
            <person name="Wei L."/>
            <person name="Li C."/>
            <person name="Ma Q."/>
            <person name="Ju M."/>
            <person name="Zhao R."/>
            <person name="Li G."/>
            <person name="Mu C."/>
            <person name="Tian Q."/>
            <person name="Mei H."/>
            <person name="Zhang T."/>
            <person name="Gao T."/>
            <person name="Zhang H."/>
        </authorList>
    </citation>
    <scope>NUCLEOTIDE SEQUENCE</scope>
    <source>
        <strain evidence="1">K16</strain>
    </source>
</reference>
<evidence type="ECO:0000313" key="1">
    <source>
        <dbReference type="EMBL" id="KAK4395760.1"/>
    </source>
</evidence>
<evidence type="ECO:0000313" key="2">
    <source>
        <dbReference type="Proteomes" id="UP001289374"/>
    </source>
</evidence>
<sequence>MTLKLDFSKAYDKVERSFLHRVLERGLHQGDPLSPYFSLLCIEMPLAIAIGGTIREIGISRDAPKVSHVLFADDTFIVVMQRAKQSMPLMWCGELMRQPQGNR</sequence>